<accession>A0AAD7J9I8</accession>
<dbReference type="EMBL" id="JARJLG010000050">
    <property type="protein sequence ID" value="KAJ7760130.1"/>
    <property type="molecule type" value="Genomic_DNA"/>
</dbReference>
<gene>
    <name evidence="2" type="ORF">DFH07DRAFT_740870</name>
</gene>
<proteinExistence type="predicted"/>
<evidence type="ECO:0000313" key="3">
    <source>
        <dbReference type="Proteomes" id="UP001215280"/>
    </source>
</evidence>
<name>A0AAD7J9I8_9AGAR</name>
<keyword evidence="3" id="KW-1185">Reference proteome</keyword>
<sequence>MQYERAAIRSFLAAKSSARDLISMLWSVVDARMESAASIINAFVDLLEEGEQREAVLAAWRGFEIKVSCALISHSPISPRKV</sequence>
<protein>
    <recommendedName>
        <fullName evidence="1">ZNF598/HEL2 PAH domain-containing protein</fullName>
    </recommendedName>
</protein>
<dbReference type="AlphaFoldDB" id="A0AAD7J9I8"/>
<evidence type="ECO:0000313" key="2">
    <source>
        <dbReference type="EMBL" id="KAJ7760130.1"/>
    </source>
</evidence>
<organism evidence="2 3">
    <name type="scientific">Mycena maculata</name>
    <dbReference type="NCBI Taxonomy" id="230809"/>
    <lineage>
        <taxon>Eukaryota</taxon>
        <taxon>Fungi</taxon>
        <taxon>Dikarya</taxon>
        <taxon>Basidiomycota</taxon>
        <taxon>Agaricomycotina</taxon>
        <taxon>Agaricomycetes</taxon>
        <taxon>Agaricomycetidae</taxon>
        <taxon>Agaricales</taxon>
        <taxon>Marasmiineae</taxon>
        <taxon>Mycenaceae</taxon>
        <taxon>Mycena</taxon>
    </lineage>
</organism>
<dbReference type="Proteomes" id="UP001215280">
    <property type="component" value="Unassembled WGS sequence"/>
</dbReference>
<evidence type="ECO:0000259" key="1">
    <source>
        <dbReference type="Pfam" id="PF23202"/>
    </source>
</evidence>
<feature type="domain" description="ZNF598/HEL2 PAH" evidence="1">
    <location>
        <begin position="5"/>
        <end position="61"/>
    </location>
</feature>
<dbReference type="Pfam" id="PF23202">
    <property type="entry name" value="PAH_ZNF598"/>
    <property type="match status" value="1"/>
</dbReference>
<reference evidence="2" key="1">
    <citation type="submission" date="2023-03" db="EMBL/GenBank/DDBJ databases">
        <title>Massive genome expansion in bonnet fungi (Mycena s.s.) driven by repeated elements and novel gene families across ecological guilds.</title>
        <authorList>
            <consortium name="Lawrence Berkeley National Laboratory"/>
            <person name="Harder C.B."/>
            <person name="Miyauchi S."/>
            <person name="Viragh M."/>
            <person name="Kuo A."/>
            <person name="Thoen E."/>
            <person name="Andreopoulos B."/>
            <person name="Lu D."/>
            <person name="Skrede I."/>
            <person name="Drula E."/>
            <person name="Henrissat B."/>
            <person name="Morin E."/>
            <person name="Kohler A."/>
            <person name="Barry K."/>
            <person name="LaButti K."/>
            <person name="Morin E."/>
            <person name="Salamov A."/>
            <person name="Lipzen A."/>
            <person name="Mereny Z."/>
            <person name="Hegedus B."/>
            <person name="Baldrian P."/>
            <person name="Stursova M."/>
            <person name="Weitz H."/>
            <person name="Taylor A."/>
            <person name="Grigoriev I.V."/>
            <person name="Nagy L.G."/>
            <person name="Martin F."/>
            <person name="Kauserud H."/>
        </authorList>
    </citation>
    <scope>NUCLEOTIDE SEQUENCE</scope>
    <source>
        <strain evidence="2">CBHHK188m</strain>
    </source>
</reference>
<comment type="caution">
    <text evidence="2">The sequence shown here is derived from an EMBL/GenBank/DDBJ whole genome shotgun (WGS) entry which is preliminary data.</text>
</comment>
<dbReference type="InterPro" id="IPR057634">
    <property type="entry name" value="PAH_ZNF598/HEL2"/>
</dbReference>